<evidence type="ECO:0000256" key="3">
    <source>
        <dbReference type="ARBA" id="ARBA00082904"/>
    </source>
</evidence>
<dbReference type="EMBL" id="CAKKLH010000309">
    <property type="protein sequence ID" value="CAH0110967.1"/>
    <property type="molecule type" value="Genomic_DNA"/>
</dbReference>
<accession>A0A8J2S1G8</accession>
<evidence type="ECO:0000256" key="2">
    <source>
        <dbReference type="ARBA" id="ARBA00047762"/>
    </source>
</evidence>
<sequence length="354" mass="41666">MEVDVINKEICYSEFYEDYLVKNRMCLLSKLFTDSWSCRKHWVENEAPNWDNLLENYGEAEVPVANCGESYFNSHSKSNWTLKDFITYIREYKDKNYVVEMPCLYLKDWHLFKNFPGSVEVYETPMYFAVDWLNEYWMQGNKDDYRFVYIGPQGSWTPLHADVYGSFSWSANVVGKKRWIFFPPGEELKLKSLLGVSSLPRDLREIDLSSLKISYYDLIQNSGEVVFVPSGWFHQVWNLEDTISINHNWFNGANVNYIYKGLGKASKEIEDEVSGYGTNLDAEQLEIFLNSHYGMNFEQFRQLLQTVINRRDSGYLKIHSSKTCPCPGNRLCKDQHHRDLDRQVALQFLNLFDK</sequence>
<dbReference type="InterPro" id="IPR050910">
    <property type="entry name" value="JMJD6_ArgDemeth/LysHydrox"/>
</dbReference>
<dbReference type="OrthoDB" id="203487at2759"/>
<dbReference type="GO" id="GO:0005737">
    <property type="term" value="C:cytoplasm"/>
    <property type="evidence" value="ECO:0007669"/>
    <property type="project" value="TreeGrafter"/>
</dbReference>
<comment type="catalytic activity">
    <reaction evidence="2">
        <text>L-lysyl-[protein] + 2-oxoglutarate + O2 = 4-hydroxy-L-lysyl-[protein] + succinate + CO2</text>
        <dbReference type="Rhea" id="RHEA:57156"/>
        <dbReference type="Rhea" id="RHEA-COMP:9752"/>
        <dbReference type="Rhea" id="RHEA-COMP:15084"/>
        <dbReference type="ChEBI" id="CHEBI:15379"/>
        <dbReference type="ChEBI" id="CHEBI:16526"/>
        <dbReference type="ChEBI" id="CHEBI:16810"/>
        <dbReference type="ChEBI" id="CHEBI:29969"/>
        <dbReference type="ChEBI" id="CHEBI:30031"/>
        <dbReference type="ChEBI" id="CHEBI:141495"/>
    </reaction>
</comment>
<gene>
    <name evidence="5" type="ORF">DGAL_LOCUS14576</name>
</gene>
<dbReference type="PROSITE" id="PS51184">
    <property type="entry name" value="JMJC"/>
    <property type="match status" value="1"/>
</dbReference>
<dbReference type="GO" id="GO:0005634">
    <property type="term" value="C:nucleus"/>
    <property type="evidence" value="ECO:0007669"/>
    <property type="project" value="TreeGrafter"/>
</dbReference>
<feature type="domain" description="JmjC" evidence="4">
    <location>
        <begin position="104"/>
        <end position="266"/>
    </location>
</feature>
<dbReference type="Proteomes" id="UP000789390">
    <property type="component" value="Unassembled WGS sequence"/>
</dbReference>
<dbReference type="PANTHER" id="PTHR12480">
    <property type="entry name" value="ARGININE DEMETHYLASE AND LYSYL-HYDROXYLASE JMJD"/>
    <property type="match status" value="1"/>
</dbReference>
<protein>
    <recommendedName>
        <fullName evidence="3">Jumonji domain-containing protein 4</fullName>
    </recommendedName>
</protein>
<dbReference type="Gene3D" id="2.60.120.650">
    <property type="entry name" value="Cupin"/>
    <property type="match status" value="1"/>
</dbReference>
<evidence type="ECO:0000313" key="5">
    <source>
        <dbReference type="EMBL" id="CAH0110967.1"/>
    </source>
</evidence>
<dbReference type="GO" id="GO:0045905">
    <property type="term" value="P:positive regulation of translational termination"/>
    <property type="evidence" value="ECO:0007669"/>
    <property type="project" value="TreeGrafter"/>
</dbReference>
<keyword evidence="6" id="KW-1185">Reference proteome</keyword>
<comment type="caution">
    <text evidence="5">The sequence shown here is derived from an EMBL/GenBank/DDBJ whole genome shotgun (WGS) entry which is preliminary data.</text>
</comment>
<name>A0A8J2S1G8_9CRUS</name>
<reference evidence="5" key="1">
    <citation type="submission" date="2021-11" db="EMBL/GenBank/DDBJ databases">
        <authorList>
            <person name="Schell T."/>
        </authorList>
    </citation>
    <scope>NUCLEOTIDE SEQUENCE</scope>
    <source>
        <strain evidence="5">M5</strain>
    </source>
</reference>
<proteinExistence type="inferred from homology"/>
<evidence type="ECO:0000313" key="6">
    <source>
        <dbReference type="Proteomes" id="UP000789390"/>
    </source>
</evidence>
<dbReference type="PANTHER" id="PTHR12480:SF6">
    <property type="entry name" value="2-OXOGLUTARATE AND IRON-DEPENDENT OXYGENASE JMJD4"/>
    <property type="match status" value="1"/>
</dbReference>
<evidence type="ECO:0000259" key="4">
    <source>
        <dbReference type="PROSITE" id="PS51184"/>
    </source>
</evidence>
<dbReference type="SUPFAM" id="SSF51197">
    <property type="entry name" value="Clavaminate synthase-like"/>
    <property type="match status" value="1"/>
</dbReference>
<dbReference type="InterPro" id="IPR003347">
    <property type="entry name" value="JmjC_dom"/>
</dbReference>
<organism evidence="5 6">
    <name type="scientific">Daphnia galeata</name>
    <dbReference type="NCBI Taxonomy" id="27404"/>
    <lineage>
        <taxon>Eukaryota</taxon>
        <taxon>Metazoa</taxon>
        <taxon>Ecdysozoa</taxon>
        <taxon>Arthropoda</taxon>
        <taxon>Crustacea</taxon>
        <taxon>Branchiopoda</taxon>
        <taxon>Diplostraca</taxon>
        <taxon>Cladocera</taxon>
        <taxon>Anomopoda</taxon>
        <taxon>Daphniidae</taxon>
        <taxon>Daphnia</taxon>
    </lineage>
</organism>
<dbReference type="SMART" id="SM00558">
    <property type="entry name" value="JmjC"/>
    <property type="match status" value="1"/>
</dbReference>
<evidence type="ECO:0000256" key="1">
    <source>
        <dbReference type="ARBA" id="ARBA00038068"/>
    </source>
</evidence>
<dbReference type="Pfam" id="PF02373">
    <property type="entry name" value="JmjC"/>
    <property type="match status" value="1"/>
</dbReference>
<dbReference type="GO" id="GO:0016706">
    <property type="term" value="F:2-oxoglutarate-dependent dioxygenase activity"/>
    <property type="evidence" value="ECO:0007669"/>
    <property type="project" value="TreeGrafter"/>
</dbReference>
<dbReference type="AlphaFoldDB" id="A0A8J2S1G8"/>
<comment type="similarity">
    <text evidence="1">Belongs to the JMJD6 family.</text>
</comment>
<dbReference type="GO" id="GO:0043565">
    <property type="term" value="F:sequence-specific DNA binding"/>
    <property type="evidence" value="ECO:0007669"/>
    <property type="project" value="TreeGrafter"/>
</dbReference>